<dbReference type="SUPFAM" id="SSF49303">
    <property type="entry name" value="beta-Galactosidase/glucuronidase domain"/>
    <property type="match status" value="1"/>
</dbReference>
<dbReference type="SUPFAM" id="SSF49785">
    <property type="entry name" value="Galactose-binding domain-like"/>
    <property type="match status" value="1"/>
</dbReference>
<dbReference type="InterPro" id="IPR036156">
    <property type="entry name" value="Beta-gal/glucu_dom_sf"/>
</dbReference>
<dbReference type="InterPro" id="IPR032311">
    <property type="entry name" value="DUF4982"/>
</dbReference>
<comment type="similarity">
    <text evidence="1">Belongs to the glycosyl hydrolase 2 family.</text>
</comment>
<evidence type="ECO:0000313" key="11">
    <source>
        <dbReference type="Proteomes" id="UP000184480"/>
    </source>
</evidence>
<dbReference type="InterPro" id="IPR006104">
    <property type="entry name" value="Glyco_hydro_2_N"/>
</dbReference>
<dbReference type="GO" id="GO:0005975">
    <property type="term" value="P:carbohydrate metabolic process"/>
    <property type="evidence" value="ECO:0007669"/>
    <property type="project" value="InterPro"/>
</dbReference>
<feature type="domain" description="DUF4982" evidence="8">
    <location>
        <begin position="608"/>
        <end position="666"/>
    </location>
</feature>
<evidence type="ECO:0000259" key="8">
    <source>
        <dbReference type="Pfam" id="PF16355"/>
    </source>
</evidence>
<dbReference type="Pfam" id="PF02837">
    <property type="entry name" value="Glyco_hydro_2_N"/>
    <property type="match status" value="1"/>
</dbReference>
<evidence type="ECO:0000259" key="7">
    <source>
        <dbReference type="Pfam" id="PF02837"/>
    </source>
</evidence>
<evidence type="ECO:0000259" key="9">
    <source>
        <dbReference type="Pfam" id="PF18565"/>
    </source>
</evidence>
<accession>A0A1M4WGT7</accession>
<dbReference type="STRING" id="1346286.SAMN05444362_102222"/>
<protein>
    <submittedName>
        <fullName evidence="10">Beta-galactosidase</fullName>
    </submittedName>
</protein>
<dbReference type="InterPro" id="IPR013783">
    <property type="entry name" value="Ig-like_fold"/>
</dbReference>
<dbReference type="SUPFAM" id="SSF51445">
    <property type="entry name" value="(Trans)glycosidases"/>
    <property type="match status" value="1"/>
</dbReference>
<dbReference type="GO" id="GO:0004553">
    <property type="term" value="F:hydrolase activity, hydrolyzing O-glycosyl compounds"/>
    <property type="evidence" value="ECO:0007669"/>
    <property type="project" value="InterPro"/>
</dbReference>
<dbReference type="InterPro" id="IPR017853">
    <property type="entry name" value="GH"/>
</dbReference>
<dbReference type="InterPro" id="IPR006103">
    <property type="entry name" value="Glyco_hydro_2_cat"/>
</dbReference>
<feature type="domain" description="Glycoside hydrolase family 2" evidence="9">
    <location>
        <begin position="680"/>
        <end position="782"/>
    </location>
</feature>
<dbReference type="InterPro" id="IPR006102">
    <property type="entry name" value="Ig-like_GH2"/>
</dbReference>
<dbReference type="Gene3D" id="3.20.20.80">
    <property type="entry name" value="Glycosidases"/>
    <property type="match status" value="1"/>
</dbReference>
<organism evidence="10 11">
    <name type="scientific">Dysgonomonas macrotermitis</name>
    <dbReference type="NCBI Taxonomy" id="1346286"/>
    <lineage>
        <taxon>Bacteria</taxon>
        <taxon>Pseudomonadati</taxon>
        <taxon>Bacteroidota</taxon>
        <taxon>Bacteroidia</taxon>
        <taxon>Bacteroidales</taxon>
        <taxon>Dysgonomonadaceae</taxon>
        <taxon>Dysgonomonas</taxon>
    </lineage>
</organism>
<dbReference type="InterPro" id="IPR006101">
    <property type="entry name" value="Glyco_hydro_2"/>
</dbReference>
<dbReference type="InterPro" id="IPR051913">
    <property type="entry name" value="GH2_Domain-Containing"/>
</dbReference>
<evidence type="ECO:0000259" key="6">
    <source>
        <dbReference type="Pfam" id="PF02836"/>
    </source>
</evidence>
<dbReference type="Proteomes" id="UP000184480">
    <property type="component" value="Unassembled WGS sequence"/>
</dbReference>
<keyword evidence="4" id="KW-0732">Signal</keyword>
<feature type="signal peptide" evidence="4">
    <location>
        <begin position="1"/>
        <end position="21"/>
    </location>
</feature>
<reference evidence="11" key="1">
    <citation type="submission" date="2016-11" db="EMBL/GenBank/DDBJ databases">
        <authorList>
            <person name="Varghese N."/>
            <person name="Submissions S."/>
        </authorList>
    </citation>
    <scope>NUCLEOTIDE SEQUENCE [LARGE SCALE GENOMIC DNA]</scope>
    <source>
        <strain evidence="11">DSM 27370</strain>
    </source>
</reference>
<evidence type="ECO:0000256" key="4">
    <source>
        <dbReference type="SAM" id="SignalP"/>
    </source>
</evidence>
<evidence type="ECO:0000256" key="3">
    <source>
        <dbReference type="ARBA" id="ARBA00023295"/>
    </source>
</evidence>
<dbReference type="Gene3D" id="2.60.40.10">
    <property type="entry name" value="Immunoglobulins"/>
    <property type="match status" value="3"/>
</dbReference>
<dbReference type="PRINTS" id="PR00132">
    <property type="entry name" value="GLHYDRLASE2"/>
</dbReference>
<keyword evidence="2" id="KW-0378">Hydrolase</keyword>
<dbReference type="Pfam" id="PF02836">
    <property type="entry name" value="Glyco_hydro_2_C"/>
    <property type="match status" value="1"/>
</dbReference>
<keyword evidence="3" id="KW-0326">Glycosidase</keyword>
<evidence type="ECO:0000259" key="5">
    <source>
        <dbReference type="Pfam" id="PF00703"/>
    </source>
</evidence>
<dbReference type="InterPro" id="IPR040605">
    <property type="entry name" value="Glyco_hydro2_dom5"/>
</dbReference>
<dbReference type="InterPro" id="IPR008979">
    <property type="entry name" value="Galactose-bd-like_sf"/>
</dbReference>
<dbReference type="PANTHER" id="PTHR42732:SF1">
    <property type="entry name" value="BETA-MANNOSIDASE"/>
    <property type="match status" value="1"/>
</dbReference>
<evidence type="ECO:0000313" key="10">
    <source>
        <dbReference type="EMBL" id="SHE80405.1"/>
    </source>
</evidence>
<gene>
    <name evidence="10" type="ORF">SAMN05444362_102222</name>
</gene>
<evidence type="ECO:0000256" key="2">
    <source>
        <dbReference type="ARBA" id="ARBA00022801"/>
    </source>
</evidence>
<dbReference type="Gene3D" id="2.60.120.260">
    <property type="entry name" value="Galactose-binding domain-like"/>
    <property type="match status" value="1"/>
</dbReference>
<dbReference type="AlphaFoldDB" id="A0A1M4WGT7"/>
<dbReference type="PANTHER" id="PTHR42732">
    <property type="entry name" value="BETA-GALACTOSIDASE"/>
    <property type="match status" value="1"/>
</dbReference>
<dbReference type="OrthoDB" id="9801077at2"/>
<feature type="domain" description="Glycosyl hydrolases family 2 sugar binding" evidence="7">
    <location>
        <begin position="35"/>
        <end position="200"/>
    </location>
</feature>
<dbReference type="Pfam" id="PF18565">
    <property type="entry name" value="Glyco_hydro2_C5"/>
    <property type="match status" value="1"/>
</dbReference>
<feature type="chain" id="PRO_5009908099" evidence="4">
    <location>
        <begin position="22"/>
        <end position="1039"/>
    </location>
</feature>
<proteinExistence type="inferred from homology"/>
<feature type="domain" description="Glycoside hydrolase family 2 immunoglobulin-like beta-sandwich" evidence="5">
    <location>
        <begin position="220"/>
        <end position="324"/>
    </location>
</feature>
<dbReference type="EMBL" id="FQUC01000002">
    <property type="protein sequence ID" value="SHE80405.1"/>
    <property type="molecule type" value="Genomic_DNA"/>
</dbReference>
<dbReference type="Pfam" id="PF16355">
    <property type="entry name" value="DUF4982"/>
    <property type="match status" value="1"/>
</dbReference>
<dbReference type="RefSeq" id="WP_062176439.1">
    <property type="nucleotide sequence ID" value="NZ_BBXL01000002.1"/>
</dbReference>
<dbReference type="Pfam" id="PF00703">
    <property type="entry name" value="Glyco_hydro_2"/>
    <property type="match status" value="1"/>
</dbReference>
<keyword evidence="11" id="KW-1185">Reference proteome</keyword>
<sequence>MKPTHLFQLSLIYFVSISMHAQTFSPKDVRDEVVINREWTFNYFPSGKEDTTTIQNNYNDQQWKAIALPHTWSTYETTNDIHPYIMYASEREDPYWWNGWGYYRKRIILGKELEKKKIFIEFDGVQKYCKVYFNGNLLGEHRGGYSGFYFDLTPYVRLGEENTLTVSVSNRRDDKFGIIPPATAGNFNVYGGIYRSVRLVIKNPVHIPFQGSYKHEGGTFVTTPKVNNDEATVNVKTYVKNDAIGNKSIELKTIITDADRNIIENILSVATIAPGVIHEFSQNSKTILNPKLWSPEFPYLYNVYTEVWADGKLCDTYLSPLGFRWFAWDFTDNKLMVNGKKIHIHGTNRHQEYPWVGDAMPYWMTQRDMMDIRYGMNTNFMRTAHYPHDPMVYNFNDEHGIITVVEVPNIKPINFGRNIQERNMREMVRSYRNHPSVFFWSVGNETSNAGDSKWVYEEDTTRIIHERKTENYGDFVTHHASNLDMENLLRVTIRGWYNKDVKDLEPSNSHGVDKSGQHAGTEEWQHKMARVDNGNIRGRIDRDVVGWLYEDHGCDRLYKDSPLQNINYKGWVDLYRIPKYMYYLWQANYLPEAMVHIQPHYWRENYLGQKKSIQVDSNCDKVELFVNEKKIGEQYPSKENFFTVEFKDVPIVSGSLKAIATRGKEKVESSLNLAGKPAQIVLTAEQGTIPADRSGIDIVIADVVDANGNRVIGFSEPLTWEVLGEGKLVGHNVYYSDIDKTLSAEGSGYVVTPIPNVVRSTNRPGTITVRVSSPGLKSGEIEIMSVAVDRKQTGGIKEPVLTDAGRMTSIPKNEEFRETVEYIQEMKYISNPTRIDGSSLDEYENIMRRYVIERNPQIDTLSTEFNVLVKRLGSYLQGTSGELTEDDYNFIAQSYNDLRLLSRTIEGRNFHPNYTDELIRYYSHKLLTDNKIIDVTTEQNMINSIPREIDILFIRNPQKSNQILPIQYGNTTYRYSAVAGSIEEALDLLHPDEYKKLSTEEKTRLLDYLTKINPAITKTKDGYKIKFDNPIAIPRDIKM</sequence>
<feature type="domain" description="Glycoside hydrolase family 2 catalytic" evidence="6">
    <location>
        <begin position="331"/>
        <end position="469"/>
    </location>
</feature>
<name>A0A1M4WGT7_9BACT</name>
<evidence type="ECO:0000256" key="1">
    <source>
        <dbReference type="ARBA" id="ARBA00007401"/>
    </source>
</evidence>